<gene>
    <name evidence="1" type="ORF">F1721_28790</name>
</gene>
<proteinExistence type="predicted"/>
<dbReference type="GO" id="GO:0003677">
    <property type="term" value="F:DNA binding"/>
    <property type="evidence" value="ECO:0007669"/>
    <property type="project" value="InterPro"/>
</dbReference>
<dbReference type="InterPro" id="IPR001387">
    <property type="entry name" value="Cro/C1-type_HTH"/>
</dbReference>
<dbReference type="AlphaFoldDB" id="A0A5M7BGF2"/>
<keyword evidence="2" id="KW-1185">Reference proteome</keyword>
<accession>A0A5M7BGF2</accession>
<name>A0A5M7BGF2_SACHI</name>
<dbReference type="Proteomes" id="UP000323946">
    <property type="component" value="Unassembled WGS sequence"/>
</dbReference>
<dbReference type="EMBL" id="VWPH01000015">
    <property type="protein sequence ID" value="KAA5828439.1"/>
    <property type="molecule type" value="Genomic_DNA"/>
</dbReference>
<dbReference type="CDD" id="cd00093">
    <property type="entry name" value="HTH_XRE"/>
    <property type="match status" value="1"/>
</dbReference>
<evidence type="ECO:0000313" key="2">
    <source>
        <dbReference type="Proteomes" id="UP000323946"/>
    </source>
</evidence>
<dbReference type="Pfam" id="PF13560">
    <property type="entry name" value="HTH_31"/>
    <property type="match status" value="1"/>
</dbReference>
<organism evidence="1 2">
    <name type="scientific">Saccharopolyspora hirsuta</name>
    <dbReference type="NCBI Taxonomy" id="1837"/>
    <lineage>
        <taxon>Bacteria</taxon>
        <taxon>Bacillati</taxon>
        <taxon>Actinomycetota</taxon>
        <taxon>Actinomycetes</taxon>
        <taxon>Pseudonocardiales</taxon>
        <taxon>Pseudonocardiaceae</taxon>
        <taxon>Saccharopolyspora</taxon>
    </lineage>
</organism>
<comment type="caution">
    <text evidence="1">The sequence shown here is derived from an EMBL/GenBank/DDBJ whole genome shotgun (WGS) entry which is preliminary data.</text>
</comment>
<evidence type="ECO:0000313" key="1">
    <source>
        <dbReference type="EMBL" id="KAA5828439.1"/>
    </source>
</evidence>
<dbReference type="Gene3D" id="1.25.40.10">
    <property type="entry name" value="Tetratricopeptide repeat domain"/>
    <property type="match status" value="1"/>
</dbReference>
<dbReference type="SUPFAM" id="SSF47413">
    <property type="entry name" value="lambda repressor-like DNA-binding domains"/>
    <property type="match status" value="1"/>
</dbReference>
<reference evidence="1 2" key="1">
    <citation type="submission" date="2019-09" db="EMBL/GenBank/DDBJ databases">
        <title>Draft genome sequence of the thermophilic Saccharopolyspora hirsuta VKM Ac-666T.</title>
        <authorList>
            <person name="Lobastova T.G."/>
            <person name="Fokina V."/>
            <person name="Bragin E.Y."/>
            <person name="Shtratnikova V.Y."/>
            <person name="Starodumova I.P."/>
            <person name="Tarlachkov S.V."/>
            <person name="Donova M.V."/>
        </authorList>
    </citation>
    <scope>NUCLEOTIDE SEQUENCE [LARGE SCALE GENOMIC DNA]</scope>
    <source>
        <strain evidence="1 2">VKM Ac-666</strain>
    </source>
</reference>
<sequence>MGATGRRSCEGCGAGLANDNPGTLCSPCSRRFGRPGMRRPTAKDDEFWRRPAVTEALRSRHFGQFLHAYRHEHRPALTQAEVGRWLHLTQAQVSRLERSASPPSDLAKLTAWATTLHVPERVLWFKLPESAPAKPRATTGFGWFSVRSRPPRSGSVGLPDPIDVDSLRDMTTTFRQLDNRFGGGHARAMVSTYLVEEVAPALHRSRTGAALQEFVVAVAELNQLAGWMAYDVGDTMNGRRHLHRALQLCQKAGDSALAAEMLAGMSHQAAHAGNGPVSVSLAQAARDTASGTGLAALVSETAVMEAHGLALLREKRASIAALREAEQAYTRAPEQDRPTWLAYYDEAYLAAKMAHCLRELGELEQAERFARRSLEMTAGYERGRLFNTALLASILADLREVEQACAVGREALRLASSLKSARTVGYLRDFARRLQRHDSLPVVAELGEELRAAGILER</sequence>
<dbReference type="SUPFAM" id="SSF48452">
    <property type="entry name" value="TPR-like"/>
    <property type="match status" value="1"/>
</dbReference>
<dbReference type="InterPro" id="IPR010982">
    <property type="entry name" value="Lambda_DNA-bd_dom_sf"/>
</dbReference>
<protein>
    <submittedName>
        <fullName evidence="1">Helix-turn-helix domain-containing protein</fullName>
    </submittedName>
</protein>
<dbReference type="Gene3D" id="1.10.260.40">
    <property type="entry name" value="lambda repressor-like DNA-binding domains"/>
    <property type="match status" value="1"/>
</dbReference>
<dbReference type="InterPro" id="IPR011990">
    <property type="entry name" value="TPR-like_helical_dom_sf"/>
</dbReference>
<dbReference type="OrthoDB" id="3213425at2"/>